<name>A0A3R7MZH0_TRYRA</name>
<organism evidence="2 3">
    <name type="scientific">Trypanosoma rangeli</name>
    <dbReference type="NCBI Taxonomy" id="5698"/>
    <lineage>
        <taxon>Eukaryota</taxon>
        <taxon>Discoba</taxon>
        <taxon>Euglenozoa</taxon>
        <taxon>Kinetoplastea</taxon>
        <taxon>Metakinetoplastina</taxon>
        <taxon>Trypanosomatida</taxon>
        <taxon>Trypanosomatidae</taxon>
        <taxon>Trypanosoma</taxon>
        <taxon>Herpetosoma</taxon>
    </lineage>
</organism>
<dbReference type="GeneID" id="40333178"/>
<proteinExistence type="predicted"/>
<sequence length="117" mass="12570">MLVRGGCTSPLWPAGAAYGAVEVLLRVRRLRTTRAAAACGREALGAEKAATHKKCGHHADGLSFFRFVVPAERPVYALSRGRFFPRQGGKQQQTAGVSDMSRPEQSGFGNSAGRRRA</sequence>
<dbReference type="RefSeq" id="XP_029234218.1">
    <property type="nucleotide sequence ID" value="XM_029385939.1"/>
</dbReference>
<evidence type="ECO:0000313" key="2">
    <source>
        <dbReference type="EMBL" id="RNE97618.1"/>
    </source>
</evidence>
<protein>
    <submittedName>
        <fullName evidence="2">Uncharacterized protein</fullName>
    </submittedName>
</protein>
<dbReference type="OrthoDB" id="10355340at2759"/>
<feature type="region of interest" description="Disordered" evidence="1">
    <location>
        <begin position="83"/>
        <end position="117"/>
    </location>
</feature>
<accession>A0A3R7MZH0</accession>
<evidence type="ECO:0000256" key="1">
    <source>
        <dbReference type="SAM" id="MobiDB-lite"/>
    </source>
</evidence>
<dbReference type="Proteomes" id="UP000283634">
    <property type="component" value="Unassembled WGS sequence"/>
</dbReference>
<gene>
    <name evidence="2" type="ORF">TraAM80_09245</name>
</gene>
<reference evidence="2 3" key="1">
    <citation type="journal article" date="2018" name="BMC Genomics">
        <title>Genomic comparison of Trypanosoma conorhini and Trypanosoma rangeli to Trypanosoma cruzi strains of high and low virulence.</title>
        <authorList>
            <person name="Bradwell K.R."/>
            <person name="Koparde V.N."/>
            <person name="Matveyev A.V."/>
            <person name="Serrano M.G."/>
            <person name="Alves J.M."/>
            <person name="Parikh H."/>
            <person name="Huang B."/>
            <person name="Lee V."/>
            <person name="Espinosa-Alvarez O."/>
            <person name="Ortiz P.A."/>
            <person name="Costa-Martins A.G."/>
            <person name="Teixeira M.M."/>
            <person name="Buck G.A."/>
        </authorList>
    </citation>
    <scope>NUCLEOTIDE SEQUENCE [LARGE SCALE GENOMIC DNA]</scope>
    <source>
        <strain evidence="2 3">AM80</strain>
    </source>
</reference>
<dbReference type="AlphaFoldDB" id="A0A3R7MZH0"/>
<comment type="caution">
    <text evidence="2">The sequence shown here is derived from an EMBL/GenBank/DDBJ whole genome shotgun (WGS) entry which is preliminary data.</text>
</comment>
<dbReference type="OMA" id="KCGHHAD"/>
<keyword evidence="3" id="KW-1185">Reference proteome</keyword>
<evidence type="ECO:0000313" key="3">
    <source>
        <dbReference type="Proteomes" id="UP000283634"/>
    </source>
</evidence>
<dbReference type="EMBL" id="MKGL01000542">
    <property type="protein sequence ID" value="RNE97618.1"/>
    <property type="molecule type" value="Genomic_DNA"/>
</dbReference>